<dbReference type="STRING" id="554083.BKD30_06985"/>
<dbReference type="RefSeq" id="WP_076703513.1">
    <property type="nucleotide sequence ID" value="NZ_MRDE01000040.1"/>
</dbReference>
<accession>A0A1R1LBM7</accession>
<dbReference type="AlphaFoldDB" id="A0A1R1LBM7"/>
<name>A0A1R1LBM7_9MICC</name>
<dbReference type="OrthoDB" id="3405537at2"/>
<dbReference type="EMBL" id="MRDE01000040">
    <property type="protein sequence ID" value="OMH24963.1"/>
    <property type="molecule type" value="Genomic_DNA"/>
</dbReference>
<reference evidence="1 2" key="1">
    <citation type="submission" date="2016-12" db="EMBL/GenBank/DDBJ databases">
        <title>Draft genome of Tersicoccus phoenicis 1P05MA.</title>
        <authorList>
            <person name="Nakajima Y."/>
            <person name="Yoshizawa S."/>
            <person name="Nakamura K."/>
            <person name="Ogura Y."/>
            <person name="Hayashi T."/>
            <person name="Kogure K."/>
        </authorList>
    </citation>
    <scope>NUCLEOTIDE SEQUENCE [LARGE SCALE GENOMIC DNA]</scope>
    <source>
        <strain evidence="1 2">1p05MA</strain>
    </source>
</reference>
<protein>
    <recommendedName>
        <fullName evidence="3">Tyr recombinase domain-containing protein</fullName>
    </recommendedName>
</protein>
<evidence type="ECO:0000313" key="1">
    <source>
        <dbReference type="EMBL" id="OMH24963.1"/>
    </source>
</evidence>
<dbReference type="GO" id="GO:0003677">
    <property type="term" value="F:DNA binding"/>
    <property type="evidence" value="ECO:0007669"/>
    <property type="project" value="InterPro"/>
</dbReference>
<proteinExistence type="predicted"/>
<comment type="caution">
    <text evidence="1">The sequence shown here is derived from an EMBL/GenBank/DDBJ whole genome shotgun (WGS) entry which is preliminary data.</text>
</comment>
<dbReference type="InterPro" id="IPR011010">
    <property type="entry name" value="DNA_brk_join_enz"/>
</dbReference>
<evidence type="ECO:0000313" key="2">
    <source>
        <dbReference type="Proteomes" id="UP000187085"/>
    </source>
</evidence>
<keyword evidence="2" id="KW-1185">Reference proteome</keyword>
<gene>
    <name evidence="1" type="ORF">BKD30_06985</name>
</gene>
<organism evidence="1 2">
    <name type="scientific">Tersicoccus phoenicis</name>
    <dbReference type="NCBI Taxonomy" id="554083"/>
    <lineage>
        <taxon>Bacteria</taxon>
        <taxon>Bacillati</taxon>
        <taxon>Actinomycetota</taxon>
        <taxon>Actinomycetes</taxon>
        <taxon>Micrococcales</taxon>
        <taxon>Micrococcaceae</taxon>
        <taxon>Tersicoccus</taxon>
    </lineage>
</organism>
<evidence type="ECO:0008006" key="3">
    <source>
        <dbReference type="Google" id="ProtNLM"/>
    </source>
</evidence>
<sequence>MTRTFFVFARNTRLNVSVDVGHYKARTRPTLAQDQRLAWLRELLTGSSESLPYRVAGILLLLYAQPLVRVAALRADAITIDPTTGQTSIGFGGRPVPVPAPFAGLLLDHLKTRPNLRTSVAESPWLFPGTRAGHHLHPNTIMDRLRSLGIQLTGARNRALDDLVTQMPAPLVADALGYSYQAVFKHAASAGENWARYASLKRQP</sequence>
<dbReference type="SUPFAM" id="SSF56349">
    <property type="entry name" value="DNA breaking-rejoining enzymes"/>
    <property type="match status" value="1"/>
</dbReference>
<dbReference type="Proteomes" id="UP000187085">
    <property type="component" value="Unassembled WGS sequence"/>
</dbReference>